<feature type="non-terminal residue" evidence="1">
    <location>
        <position position="1"/>
    </location>
</feature>
<organism evidence="1 2">
    <name type="scientific">Choiromyces venosus 120613-1</name>
    <dbReference type="NCBI Taxonomy" id="1336337"/>
    <lineage>
        <taxon>Eukaryota</taxon>
        <taxon>Fungi</taxon>
        <taxon>Dikarya</taxon>
        <taxon>Ascomycota</taxon>
        <taxon>Pezizomycotina</taxon>
        <taxon>Pezizomycetes</taxon>
        <taxon>Pezizales</taxon>
        <taxon>Tuberaceae</taxon>
        <taxon>Choiromyces</taxon>
    </lineage>
</organism>
<keyword evidence="2" id="KW-1185">Reference proteome</keyword>
<accession>A0A3N4JKR9</accession>
<evidence type="ECO:0000313" key="2">
    <source>
        <dbReference type="Proteomes" id="UP000276215"/>
    </source>
</evidence>
<sequence length="91" mass="10432">QAMKGCLLAMKDMRDRNGEGKVYSFVTTGEQWQMLECNDTLFRKTNVMTVIFDSMDVNKQKWFEENSMFVDCIDFALKNGGLGKNCLKVST</sequence>
<gene>
    <name evidence="1" type="ORF">L873DRAFT_1686100</name>
</gene>
<evidence type="ECO:0000313" key="1">
    <source>
        <dbReference type="EMBL" id="RPA98853.1"/>
    </source>
</evidence>
<dbReference type="EMBL" id="ML120392">
    <property type="protein sequence ID" value="RPA98853.1"/>
    <property type="molecule type" value="Genomic_DNA"/>
</dbReference>
<proteinExistence type="predicted"/>
<name>A0A3N4JKR9_9PEZI</name>
<dbReference type="Proteomes" id="UP000276215">
    <property type="component" value="Unassembled WGS sequence"/>
</dbReference>
<dbReference type="AlphaFoldDB" id="A0A3N4JKR9"/>
<protein>
    <submittedName>
        <fullName evidence="1">Uncharacterized protein</fullName>
    </submittedName>
</protein>
<dbReference type="OrthoDB" id="5355583at2759"/>
<reference evidence="1 2" key="1">
    <citation type="journal article" date="2018" name="Nat. Ecol. Evol.">
        <title>Pezizomycetes genomes reveal the molecular basis of ectomycorrhizal truffle lifestyle.</title>
        <authorList>
            <person name="Murat C."/>
            <person name="Payen T."/>
            <person name="Noel B."/>
            <person name="Kuo A."/>
            <person name="Morin E."/>
            <person name="Chen J."/>
            <person name="Kohler A."/>
            <person name="Krizsan K."/>
            <person name="Balestrini R."/>
            <person name="Da Silva C."/>
            <person name="Montanini B."/>
            <person name="Hainaut M."/>
            <person name="Levati E."/>
            <person name="Barry K.W."/>
            <person name="Belfiori B."/>
            <person name="Cichocki N."/>
            <person name="Clum A."/>
            <person name="Dockter R.B."/>
            <person name="Fauchery L."/>
            <person name="Guy J."/>
            <person name="Iotti M."/>
            <person name="Le Tacon F."/>
            <person name="Lindquist E.A."/>
            <person name="Lipzen A."/>
            <person name="Malagnac F."/>
            <person name="Mello A."/>
            <person name="Molinier V."/>
            <person name="Miyauchi S."/>
            <person name="Poulain J."/>
            <person name="Riccioni C."/>
            <person name="Rubini A."/>
            <person name="Sitrit Y."/>
            <person name="Splivallo R."/>
            <person name="Traeger S."/>
            <person name="Wang M."/>
            <person name="Zifcakova L."/>
            <person name="Wipf D."/>
            <person name="Zambonelli A."/>
            <person name="Paolocci F."/>
            <person name="Nowrousian M."/>
            <person name="Ottonello S."/>
            <person name="Baldrian P."/>
            <person name="Spatafora J.W."/>
            <person name="Henrissat B."/>
            <person name="Nagy L.G."/>
            <person name="Aury J.M."/>
            <person name="Wincker P."/>
            <person name="Grigoriev I.V."/>
            <person name="Bonfante P."/>
            <person name="Martin F.M."/>
        </authorList>
    </citation>
    <scope>NUCLEOTIDE SEQUENCE [LARGE SCALE GENOMIC DNA]</scope>
    <source>
        <strain evidence="1 2">120613-1</strain>
    </source>
</reference>